<name>A0A6P1W6N4_9BACT</name>
<proteinExistence type="predicted"/>
<keyword evidence="1" id="KW-1133">Transmembrane helix</keyword>
<gene>
    <name evidence="2" type="ORF">GJR95_36715</name>
</gene>
<feature type="transmembrane region" description="Helical" evidence="1">
    <location>
        <begin position="12"/>
        <end position="32"/>
    </location>
</feature>
<dbReference type="GO" id="GO:0004553">
    <property type="term" value="F:hydrolase activity, hydrolyzing O-glycosyl compounds"/>
    <property type="evidence" value="ECO:0007669"/>
    <property type="project" value="UniProtKB-ARBA"/>
</dbReference>
<keyword evidence="3" id="KW-1185">Reference proteome</keyword>
<evidence type="ECO:0000256" key="1">
    <source>
        <dbReference type="SAM" id="Phobius"/>
    </source>
</evidence>
<keyword evidence="1" id="KW-0812">Transmembrane</keyword>
<dbReference type="Gene3D" id="2.60.120.200">
    <property type="match status" value="1"/>
</dbReference>
<dbReference type="EMBL" id="CP045997">
    <property type="protein sequence ID" value="QHW00229.1"/>
    <property type="molecule type" value="Genomic_DNA"/>
</dbReference>
<sequence>MVIAILVQKRFTTMSTVFIHIGLIFFLINFSIQAQDLNQGLVLYYSLDKGVVDRKVNDDSRNGLDGQVIGSPISVYNGLFLNCDASRLNNCNKSGGDYIQMPTLGPIWQQGLTVSAWVKFGPINRNFERIIEIGNGEGDSQSDPTGKNFLFGRDGTTSDLRVENWLDKDRRHISSLNVKQGVYGNELHHYAATVSPTGVIRIYIDGRKMEENSKDIHPIQNIERTKNFWGKSNWCYLDPDFRGLFDELRLYNRELSETEMAALYQIKPESLKASVIISSNNGLCTNRSLTAEANFTLQKPKYTWFLDGRPLSDTTATIKPITTGKYSVLITETSPCHDLAARSAEQIVNFPSYNHSVTISKCNQALLKAGAGEGNISHWIGPGILPSKGRQDTITVIGSGKVVYTLRIYPSQADTSCYVERQVDVNFPIVPTYMFVPTSTTVCQDSLKLTPPISQDYDQYVWLLPTGKSINQREITASISGNYTLVVTNRQTFCSQSVEVYVRLLSKPVVNLGPDTSICQGERFYLRPNLLGAIYRWQDGSQGNEFLVTSSGQYAVLASLSGCTGSDTITIITREREVFDLGPTKAICSDSTITLTIPQPSSSKADYVWSDNTTSPTLLIKNVGLYWLQSTFNNCVFRDSVLVVDETDCASDWKIFVPGAFTPDSHPMNNVFEIKGNLSGCSITIYNRWGAIIYLNETLENRQFWDGRFKGIDCPPDNYTWQIVCQNKFLSKQINPFIKNGTVLLVR</sequence>
<evidence type="ECO:0000313" key="3">
    <source>
        <dbReference type="Proteomes" id="UP000464577"/>
    </source>
</evidence>
<dbReference type="InterPro" id="IPR013320">
    <property type="entry name" value="ConA-like_dom_sf"/>
</dbReference>
<evidence type="ECO:0000313" key="2">
    <source>
        <dbReference type="EMBL" id="QHW00229.1"/>
    </source>
</evidence>
<dbReference type="Pfam" id="PF13385">
    <property type="entry name" value="Laminin_G_3"/>
    <property type="match status" value="1"/>
</dbReference>
<dbReference type="AlphaFoldDB" id="A0A6P1W6N4"/>
<organism evidence="2 3">
    <name type="scientific">Spirosoma endbachense</name>
    <dbReference type="NCBI Taxonomy" id="2666025"/>
    <lineage>
        <taxon>Bacteria</taxon>
        <taxon>Pseudomonadati</taxon>
        <taxon>Bacteroidota</taxon>
        <taxon>Cytophagia</taxon>
        <taxon>Cytophagales</taxon>
        <taxon>Cytophagaceae</taxon>
        <taxon>Spirosoma</taxon>
    </lineage>
</organism>
<dbReference type="InterPro" id="IPR026341">
    <property type="entry name" value="T9SS_type_B"/>
</dbReference>
<protein>
    <submittedName>
        <fullName evidence="2">T9SS type B sorting domain-containing protein</fullName>
    </submittedName>
</protein>
<dbReference type="GO" id="GO:0005975">
    <property type="term" value="P:carbohydrate metabolic process"/>
    <property type="evidence" value="ECO:0007669"/>
    <property type="project" value="UniProtKB-ARBA"/>
</dbReference>
<dbReference type="SUPFAM" id="SSF49899">
    <property type="entry name" value="Concanavalin A-like lectins/glucanases"/>
    <property type="match status" value="1"/>
</dbReference>
<dbReference type="Proteomes" id="UP000464577">
    <property type="component" value="Chromosome"/>
</dbReference>
<dbReference type="KEGG" id="senf:GJR95_36715"/>
<dbReference type="Pfam" id="PF13585">
    <property type="entry name" value="CHU_C"/>
    <property type="match status" value="1"/>
</dbReference>
<accession>A0A6P1W6N4</accession>
<dbReference type="NCBIfam" id="TIGR04131">
    <property type="entry name" value="Bac_Flav_CTERM"/>
    <property type="match status" value="1"/>
</dbReference>
<reference evidence="2 3" key="1">
    <citation type="submission" date="2019-11" db="EMBL/GenBank/DDBJ databases">
        <title>Spirosoma endbachense sp. nov., isolated from a natural salt meadow.</title>
        <authorList>
            <person name="Rojas J."/>
            <person name="Ambika Manirajan B."/>
            <person name="Ratering S."/>
            <person name="Suarez C."/>
            <person name="Geissler-Plaum R."/>
            <person name="Schnell S."/>
        </authorList>
    </citation>
    <scope>NUCLEOTIDE SEQUENCE [LARGE SCALE GENOMIC DNA]</scope>
    <source>
        <strain evidence="2 3">I-24</strain>
    </source>
</reference>
<keyword evidence="1" id="KW-0472">Membrane</keyword>